<comment type="similarity">
    <text evidence="1">Belongs to the PP2C family.</text>
</comment>
<feature type="compositionally biased region" description="Polar residues" evidence="2">
    <location>
        <begin position="17"/>
        <end position="34"/>
    </location>
</feature>
<dbReference type="SMART" id="SM00332">
    <property type="entry name" value="PP2Cc"/>
    <property type="match status" value="1"/>
</dbReference>
<feature type="compositionally biased region" description="Polar residues" evidence="2">
    <location>
        <begin position="47"/>
        <end position="77"/>
    </location>
</feature>
<proteinExistence type="inferred from homology"/>
<feature type="region of interest" description="Disordered" evidence="2">
    <location>
        <begin position="1"/>
        <end position="80"/>
    </location>
</feature>
<evidence type="ECO:0000256" key="1">
    <source>
        <dbReference type="ARBA" id="ARBA00006702"/>
    </source>
</evidence>
<dbReference type="InterPro" id="IPR001932">
    <property type="entry name" value="PPM-type_phosphatase-like_dom"/>
</dbReference>
<comment type="caution">
    <text evidence="4">The sequence shown here is derived from an EMBL/GenBank/DDBJ whole genome shotgun (WGS) entry which is preliminary data.</text>
</comment>
<dbReference type="Proteomes" id="UP001150569">
    <property type="component" value="Unassembled WGS sequence"/>
</dbReference>
<accession>A0A9W8A610</accession>
<dbReference type="Gene3D" id="3.60.40.10">
    <property type="entry name" value="PPM-type phosphatase domain"/>
    <property type="match status" value="2"/>
</dbReference>
<evidence type="ECO:0000313" key="5">
    <source>
        <dbReference type="Proteomes" id="UP001150569"/>
    </source>
</evidence>
<dbReference type="SUPFAM" id="SSF81606">
    <property type="entry name" value="PP2C-like"/>
    <property type="match status" value="1"/>
</dbReference>
<evidence type="ECO:0000256" key="2">
    <source>
        <dbReference type="SAM" id="MobiDB-lite"/>
    </source>
</evidence>
<dbReference type="AlphaFoldDB" id="A0A9W8A610"/>
<reference evidence="4" key="1">
    <citation type="submission" date="2022-07" db="EMBL/GenBank/DDBJ databases">
        <title>Phylogenomic reconstructions and comparative analyses of Kickxellomycotina fungi.</title>
        <authorList>
            <person name="Reynolds N.K."/>
            <person name="Stajich J.E."/>
            <person name="Barry K."/>
            <person name="Grigoriev I.V."/>
            <person name="Crous P."/>
            <person name="Smith M.E."/>
        </authorList>
    </citation>
    <scope>NUCLEOTIDE SEQUENCE</scope>
    <source>
        <strain evidence="4">RSA 861</strain>
    </source>
</reference>
<feature type="domain" description="PPM-type phosphatase" evidence="3">
    <location>
        <begin position="146"/>
        <end position="507"/>
    </location>
</feature>
<feature type="compositionally biased region" description="Low complexity" evidence="2">
    <location>
        <begin position="35"/>
        <end position="46"/>
    </location>
</feature>
<feature type="region of interest" description="Disordered" evidence="2">
    <location>
        <begin position="254"/>
        <end position="297"/>
    </location>
</feature>
<dbReference type="EC" id="3.1.3.16" evidence="4"/>
<dbReference type="InterPro" id="IPR015655">
    <property type="entry name" value="PP2C"/>
</dbReference>
<evidence type="ECO:0000259" key="3">
    <source>
        <dbReference type="PROSITE" id="PS51746"/>
    </source>
</evidence>
<gene>
    <name evidence="4" type="ORF">IWQ60_007363</name>
</gene>
<dbReference type="OrthoDB" id="10264738at2759"/>
<organism evidence="4 5">
    <name type="scientific">Tieghemiomyces parasiticus</name>
    <dbReference type="NCBI Taxonomy" id="78921"/>
    <lineage>
        <taxon>Eukaryota</taxon>
        <taxon>Fungi</taxon>
        <taxon>Fungi incertae sedis</taxon>
        <taxon>Zoopagomycota</taxon>
        <taxon>Kickxellomycotina</taxon>
        <taxon>Dimargaritomycetes</taxon>
        <taxon>Dimargaritales</taxon>
        <taxon>Dimargaritaceae</taxon>
        <taxon>Tieghemiomyces</taxon>
    </lineage>
</organism>
<keyword evidence="5" id="KW-1185">Reference proteome</keyword>
<dbReference type="PROSITE" id="PS51746">
    <property type="entry name" value="PPM_2"/>
    <property type="match status" value="1"/>
</dbReference>
<keyword evidence="4" id="KW-0378">Hydrolase</keyword>
<protein>
    <submittedName>
        <fullName evidence="4">Phosphatase 2C</fullName>
        <ecNumber evidence="4">3.1.3.16</ecNumber>
    </submittedName>
</protein>
<dbReference type="GO" id="GO:0004722">
    <property type="term" value="F:protein serine/threonine phosphatase activity"/>
    <property type="evidence" value="ECO:0007669"/>
    <property type="project" value="UniProtKB-EC"/>
</dbReference>
<evidence type="ECO:0000313" key="4">
    <source>
        <dbReference type="EMBL" id="KAJ1918979.1"/>
    </source>
</evidence>
<dbReference type="PANTHER" id="PTHR13832:SF837">
    <property type="entry name" value="PROTEIN PHOSPHATASE 2C-LIKE DOMAIN-CONTAINING PROTEIN 1"/>
    <property type="match status" value="1"/>
</dbReference>
<dbReference type="CDD" id="cd00143">
    <property type="entry name" value="PP2Cc"/>
    <property type="match status" value="1"/>
</dbReference>
<dbReference type="Pfam" id="PF00481">
    <property type="entry name" value="PP2C"/>
    <property type="match status" value="2"/>
</dbReference>
<sequence length="509" mass="53663">MAEEPPATPRTAVPAEYSQSDEPAHSTGPTGNQGSSAIPAPSTASPVNGSTPQSPAATVTSPVRSPTNAQDCGSPSATLAVPSDSIKTLLRKPSASLVRASIPPPINTTTAATPSPLVHAIVPSPAPPVGLCDEAPDNTGQPGTFRVGVASDRNRRCRRTMEDSHSFFYKFDDAGGQGFFTIFDGHAGKQAAEWCGLHFHEIFLANLARRRALQHASTPKTDTTSTPSTADVVTAVSAIPSSPSRSAIATATLSEPADADVPQTPLPLVSHSRSLSLDSDDLPSVAETRGPARPSPSKAAEVAASALPPITAESTVTELMHHAFVEADRRISTELMSHSGCTAVVIFLETHPVSASLHPATTSPHTWSLYSGNAGDARGVLARGGRAVRLTYDHKGDDPHEVRRISEAGGFVLNNRVNGVLAVTRALGDSSMKDVVVGHPYTTETDLNREDTFLILACDGLWDVCTDQEAVDLVKDEPDPQKASEQLTKHALDNFSRDNITVMVVRLYH</sequence>
<name>A0A9W8A610_9FUNG</name>
<dbReference type="EMBL" id="JANBPT010000487">
    <property type="protein sequence ID" value="KAJ1918979.1"/>
    <property type="molecule type" value="Genomic_DNA"/>
</dbReference>
<dbReference type="PANTHER" id="PTHR13832">
    <property type="entry name" value="PROTEIN PHOSPHATASE 2C"/>
    <property type="match status" value="1"/>
</dbReference>
<dbReference type="InterPro" id="IPR036457">
    <property type="entry name" value="PPM-type-like_dom_sf"/>
</dbReference>